<evidence type="ECO:0000256" key="2">
    <source>
        <dbReference type="ARBA" id="ARBA00022475"/>
    </source>
</evidence>
<evidence type="ECO:0000256" key="3">
    <source>
        <dbReference type="ARBA" id="ARBA00022692"/>
    </source>
</evidence>
<dbReference type="EMBL" id="JACGXS010000002">
    <property type="protein sequence ID" value="MBA8681389.1"/>
    <property type="molecule type" value="Genomic_DNA"/>
</dbReference>
<organism evidence="9 10">
    <name type="scientific">Stenotrophomonas tumulicola</name>
    <dbReference type="NCBI Taxonomy" id="1685415"/>
    <lineage>
        <taxon>Bacteria</taxon>
        <taxon>Pseudomonadati</taxon>
        <taxon>Pseudomonadota</taxon>
        <taxon>Gammaproteobacteria</taxon>
        <taxon>Lysobacterales</taxon>
        <taxon>Lysobacteraceae</taxon>
        <taxon>Stenotrophomonas</taxon>
    </lineage>
</organism>
<dbReference type="PANTHER" id="PTHR36115">
    <property type="entry name" value="PROLINE-RICH ANTIGEN HOMOLOG-RELATED"/>
    <property type="match status" value="1"/>
</dbReference>
<protein>
    <submittedName>
        <fullName evidence="9">RDD family protein</fullName>
    </submittedName>
</protein>
<feature type="transmembrane region" description="Helical" evidence="6">
    <location>
        <begin position="223"/>
        <end position="242"/>
    </location>
</feature>
<dbReference type="RefSeq" id="WP_182338845.1">
    <property type="nucleotide sequence ID" value="NZ_JACGXS010000002.1"/>
</dbReference>
<dbReference type="Pfam" id="PF14237">
    <property type="entry name" value="GYF_2"/>
    <property type="match status" value="1"/>
</dbReference>
<dbReference type="AlphaFoldDB" id="A0A7W3FKV3"/>
<keyword evidence="2" id="KW-1003">Cell membrane</keyword>
<evidence type="ECO:0000259" key="7">
    <source>
        <dbReference type="Pfam" id="PF06271"/>
    </source>
</evidence>
<evidence type="ECO:0000256" key="4">
    <source>
        <dbReference type="ARBA" id="ARBA00022989"/>
    </source>
</evidence>
<dbReference type="Pfam" id="PF06271">
    <property type="entry name" value="RDD"/>
    <property type="match status" value="1"/>
</dbReference>
<dbReference type="GO" id="GO:0005886">
    <property type="term" value="C:plasma membrane"/>
    <property type="evidence" value="ECO:0007669"/>
    <property type="project" value="UniProtKB-SubCell"/>
</dbReference>
<comment type="subcellular location">
    <subcellularLocation>
        <location evidence="1">Cell membrane</location>
        <topology evidence="1">Multi-pass membrane protein</topology>
    </subcellularLocation>
</comment>
<accession>A0A7W3FKV3</accession>
<feature type="transmembrane region" description="Helical" evidence="6">
    <location>
        <begin position="133"/>
        <end position="155"/>
    </location>
</feature>
<evidence type="ECO:0000256" key="5">
    <source>
        <dbReference type="ARBA" id="ARBA00023136"/>
    </source>
</evidence>
<dbReference type="PANTHER" id="PTHR36115:SF6">
    <property type="entry name" value="PROLINE-RICH ANTIGEN HOMOLOG"/>
    <property type="match status" value="1"/>
</dbReference>
<comment type="caution">
    <text evidence="9">The sequence shown here is derived from an EMBL/GenBank/DDBJ whole genome shotgun (WGS) entry which is preliminary data.</text>
</comment>
<evidence type="ECO:0000313" key="9">
    <source>
        <dbReference type="EMBL" id="MBA8681389.1"/>
    </source>
</evidence>
<name>A0A7W3FKV3_9GAMM</name>
<keyword evidence="10" id="KW-1185">Reference proteome</keyword>
<evidence type="ECO:0000256" key="1">
    <source>
        <dbReference type="ARBA" id="ARBA00004651"/>
    </source>
</evidence>
<evidence type="ECO:0000256" key="6">
    <source>
        <dbReference type="SAM" id="Phobius"/>
    </source>
</evidence>
<gene>
    <name evidence="9" type="ORF">H4O11_06150</name>
</gene>
<keyword evidence="3 6" id="KW-0812">Transmembrane</keyword>
<evidence type="ECO:0000313" key="10">
    <source>
        <dbReference type="Proteomes" id="UP000547058"/>
    </source>
</evidence>
<feature type="domain" description="RDD" evidence="7">
    <location>
        <begin position="119"/>
        <end position="254"/>
    </location>
</feature>
<keyword evidence="4 6" id="KW-1133">Transmembrane helix</keyword>
<proteinExistence type="predicted"/>
<keyword evidence="5 6" id="KW-0472">Membrane</keyword>
<sequence length="309" mass="32471">MTEWYYAEGQQRQGPVPEQEIRQLFQRGQLTLETLVWREGMAQWAELRTKVDELQLQELATVAAEPSTGFDLRGDYAAIDNGTAPLPGTGPLSASPYSAPASDGGYVDGRPVAGGEVVYAGFWKRLAAYLIDYVILTGSSMILGAIAGLGIGGAASFAGGGSSAAEVAGQLVGALIGFGISLAYYGWFHASSGGATPGKMAIGIKVVRSNGERITLGRSIGRYFGTILSSLTLLIGYIMAAFTERKQALHDMLCDTVVVDKWAFTDQPQLQRRDLGAVAIVVLVLGGIGAIGLLAMMVAVIGMIAKMAS</sequence>
<dbReference type="InterPro" id="IPR025640">
    <property type="entry name" value="GYF_2"/>
</dbReference>
<dbReference type="Proteomes" id="UP000547058">
    <property type="component" value="Unassembled WGS sequence"/>
</dbReference>
<dbReference type="InterPro" id="IPR051791">
    <property type="entry name" value="Pra-immunoreactive"/>
</dbReference>
<dbReference type="InterPro" id="IPR010432">
    <property type="entry name" value="RDD"/>
</dbReference>
<feature type="transmembrane region" description="Helical" evidence="6">
    <location>
        <begin position="167"/>
        <end position="187"/>
    </location>
</feature>
<evidence type="ECO:0000259" key="8">
    <source>
        <dbReference type="Pfam" id="PF14237"/>
    </source>
</evidence>
<feature type="transmembrane region" description="Helical" evidence="6">
    <location>
        <begin position="277"/>
        <end position="305"/>
    </location>
</feature>
<feature type="domain" description="GYF" evidence="8">
    <location>
        <begin position="4"/>
        <end position="49"/>
    </location>
</feature>
<reference evidence="9 10" key="1">
    <citation type="submission" date="2020-08" db="EMBL/GenBank/DDBJ databases">
        <title>Stenotrophomonas tumulicola JCM 30961.</title>
        <authorList>
            <person name="Deng Y."/>
        </authorList>
    </citation>
    <scope>NUCLEOTIDE SEQUENCE [LARGE SCALE GENOMIC DNA]</scope>
    <source>
        <strain evidence="9 10">JCM 30961</strain>
    </source>
</reference>